<dbReference type="SMART" id="SM00408">
    <property type="entry name" value="IGc2"/>
    <property type="match status" value="3"/>
</dbReference>
<feature type="domain" description="Ig-like" evidence="2">
    <location>
        <begin position="111"/>
        <end position="193"/>
    </location>
</feature>
<name>A0A1S3H049_LINAN</name>
<dbReference type="InterPro" id="IPR052039">
    <property type="entry name" value="Caspase-related_regulators"/>
</dbReference>
<dbReference type="Pfam" id="PF13895">
    <property type="entry name" value="Ig_2"/>
    <property type="match status" value="2"/>
</dbReference>
<dbReference type="InterPro" id="IPR003598">
    <property type="entry name" value="Ig_sub2"/>
</dbReference>
<dbReference type="Gene3D" id="1.10.533.10">
    <property type="entry name" value="Death Domain, Fas"/>
    <property type="match status" value="1"/>
</dbReference>
<dbReference type="InterPro" id="IPR033540">
    <property type="entry name" value="MALT1_IG-like_dom_sf"/>
</dbReference>
<feature type="domain" description="Ig-like" evidence="2">
    <location>
        <begin position="324"/>
        <end position="398"/>
    </location>
</feature>
<dbReference type="InterPro" id="IPR013783">
    <property type="entry name" value="Ig-like_fold"/>
</dbReference>
<dbReference type="GO" id="GO:0004197">
    <property type="term" value="F:cysteine-type endopeptidase activity"/>
    <property type="evidence" value="ECO:0007669"/>
    <property type="project" value="InterPro"/>
</dbReference>
<accession>A0A1S3H049</accession>
<evidence type="ECO:0000313" key="3">
    <source>
        <dbReference type="Proteomes" id="UP000085678"/>
    </source>
</evidence>
<proteinExistence type="predicted"/>
<evidence type="ECO:0000259" key="1">
    <source>
        <dbReference type="PROSITE" id="PS50208"/>
    </source>
</evidence>
<dbReference type="Proteomes" id="UP000085678">
    <property type="component" value="Unplaced"/>
</dbReference>
<dbReference type="InterPro" id="IPR007110">
    <property type="entry name" value="Ig-like_dom"/>
</dbReference>
<dbReference type="STRING" id="7574.A0A1S3H049"/>
<dbReference type="SMART" id="SM00409">
    <property type="entry name" value="IG"/>
    <property type="match status" value="3"/>
</dbReference>
<dbReference type="PANTHER" id="PTHR22576">
    <property type="entry name" value="MUCOSA ASSOCIATED LYMPHOID TISSUE LYMPHOMA TRANSLOCATION PROTEIN 1/PARACASPASE"/>
    <property type="match status" value="1"/>
</dbReference>
<dbReference type="InterPro" id="IPR036179">
    <property type="entry name" value="Ig-like_dom_sf"/>
</dbReference>
<dbReference type="PANTHER" id="PTHR22576:SF37">
    <property type="entry name" value="MUCOSA-ASSOCIATED LYMPHOID TISSUE LYMPHOMA TRANSLOCATION PROTEIN 1"/>
    <property type="match status" value="1"/>
</dbReference>
<dbReference type="Pfam" id="PF00656">
    <property type="entry name" value="Peptidase_C14"/>
    <property type="match status" value="1"/>
</dbReference>
<dbReference type="SUPFAM" id="SSF48726">
    <property type="entry name" value="Immunoglobulin"/>
    <property type="match status" value="3"/>
</dbReference>
<dbReference type="Gene3D" id="2.60.40.10">
    <property type="entry name" value="Immunoglobulins"/>
    <property type="match status" value="3"/>
</dbReference>
<sequence>MFKSEDRTYLIKKDTNICDIDFLILKKLFNYLDASPSSTQGWRDLVAAIPDSPFRPEEVEQIAMCIHSHQSPSQKLLQRLGTRGRTVEQLVSYLWAMKNEKCLELLIAHEPVKICKEPVASVVLEEGDTLTLECEATGFPFPRYQWFNGQAEVLSGSESLLCIPAIKLRDKGRYVCRVHNRGNEGVCFSKPAMVQVKPCNYNQDQGCENLYSRTPTESYVTPLHPNAPYIARQPELNDNRIIAGKPFEIVCDASGQSPLKYQWYRNGQPLHVETGMRFYCSGASTDHSGIYQCVVSNRYGEARSKEVQVQVELAYGSQPVPISPTITKSPKACKLEEGGTTVLNCEAIGMEPIAFQWYKDGKPIEGHAGPRLELNNVTVDDKGIYQCSVSNRHGKALSKVAKVEVFCSDNREFTATDKVVLLIGNHHYRCEKNLIAPPNDIRDLQNLFEEMNFKVVSLINLTKEQILNAVDEFCKLLFKGVYGVFYFAGHGFEKQGQCYLVPSDASTGYGANDCVCAEYVLKKMQEMNPALAVMMLDICRKENVHATESVEIYKPAVRGNMVFAYATSFSMEAYEEEPLMPVDTSLCSVNGIFVKHLKKLIKQKKMVSTMFQEVAQAVNKDALAKEVQFPEVRTNLNEARSFTDPIDFRGSTQRFDKNLLRWQQSWECPSSTTYRSPESNIIVKLDFEAAFCNQLEVHTTVLDEAACSNVAAWVEHLVDAYSTQNRCKKSCKSSRPYIAKSEFNDIQNLRGPLHAVLFLQYKVYEESHTEKAHIELGEPLVVPLLLSRPRVLANQRVPMEQEEVIYHVNR</sequence>
<dbReference type="InterPro" id="IPR011600">
    <property type="entry name" value="Pept_C14_caspase"/>
</dbReference>
<evidence type="ECO:0000313" key="4">
    <source>
        <dbReference type="RefSeq" id="XP_013379500.1"/>
    </source>
</evidence>
<dbReference type="AlphaFoldDB" id="A0A1S3H049"/>
<dbReference type="SUPFAM" id="SSF47986">
    <property type="entry name" value="DEATH domain"/>
    <property type="match status" value="1"/>
</dbReference>
<dbReference type="Gene3D" id="3.40.50.1460">
    <property type="match status" value="1"/>
</dbReference>
<dbReference type="InterPro" id="IPR011029">
    <property type="entry name" value="DEATH-like_dom_sf"/>
</dbReference>
<dbReference type="Gene3D" id="2.60.40.3360">
    <property type="match status" value="1"/>
</dbReference>
<dbReference type="InParanoid" id="A0A1S3H049"/>
<organism evidence="3 4">
    <name type="scientific">Lingula anatina</name>
    <name type="common">Brachiopod</name>
    <name type="synonym">Lingula unguis</name>
    <dbReference type="NCBI Taxonomy" id="7574"/>
    <lineage>
        <taxon>Eukaryota</taxon>
        <taxon>Metazoa</taxon>
        <taxon>Spiralia</taxon>
        <taxon>Lophotrochozoa</taxon>
        <taxon>Brachiopoda</taxon>
        <taxon>Linguliformea</taxon>
        <taxon>Lingulata</taxon>
        <taxon>Lingulida</taxon>
        <taxon>Linguloidea</taxon>
        <taxon>Lingulidae</taxon>
        <taxon>Lingula</taxon>
    </lineage>
</organism>
<dbReference type="InterPro" id="IPR029030">
    <property type="entry name" value="Caspase-like_dom_sf"/>
</dbReference>
<dbReference type="PROSITE" id="PS50835">
    <property type="entry name" value="IG_LIKE"/>
    <property type="match status" value="3"/>
</dbReference>
<feature type="domain" description="Caspase family p20" evidence="1">
    <location>
        <begin position="416"/>
        <end position="543"/>
    </location>
</feature>
<evidence type="ECO:0000259" key="2">
    <source>
        <dbReference type="PROSITE" id="PS50835"/>
    </source>
</evidence>
<dbReference type="GeneID" id="106150991"/>
<keyword evidence="3" id="KW-1185">Reference proteome</keyword>
<dbReference type="Pfam" id="PF13927">
    <property type="entry name" value="Ig_3"/>
    <property type="match status" value="1"/>
</dbReference>
<dbReference type="OrthoDB" id="412369at2759"/>
<feature type="domain" description="Ig-like" evidence="2">
    <location>
        <begin position="228"/>
        <end position="308"/>
    </location>
</feature>
<dbReference type="InterPro" id="IPR001309">
    <property type="entry name" value="Pept_C14_p20"/>
</dbReference>
<dbReference type="PROSITE" id="PS50208">
    <property type="entry name" value="CASPASE_P20"/>
    <property type="match status" value="1"/>
</dbReference>
<dbReference type="GO" id="GO:0006508">
    <property type="term" value="P:proteolysis"/>
    <property type="evidence" value="ECO:0007669"/>
    <property type="project" value="InterPro"/>
</dbReference>
<protein>
    <submittedName>
        <fullName evidence="4">Mucosa-associated lymphoid tissue lymphoma translocation protein 1 homolog</fullName>
    </submittedName>
</protein>
<reference evidence="4" key="1">
    <citation type="submission" date="2025-08" db="UniProtKB">
        <authorList>
            <consortium name="RefSeq"/>
        </authorList>
    </citation>
    <scope>IDENTIFICATION</scope>
    <source>
        <tissue evidence="4">Gonads</tissue>
    </source>
</reference>
<dbReference type="InterPro" id="IPR003599">
    <property type="entry name" value="Ig_sub"/>
</dbReference>
<gene>
    <name evidence="4" type="primary">LOC106150991</name>
</gene>
<dbReference type="KEGG" id="lak:106150991"/>
<dbReference type="SUPFAM" id="SSF52129">
    <property type="entry name" value="Caspase-like"/>
    <property type="match status" value="1"/>
</dbReference>
<dbReference type="RefSeq" id="XP_013379500.1">
    <property type="nucleotide sequence ID" value="XM_013524046.1"/>
</dbReference>